<evidence type="ECO:0000313" key="2">
    <source>
        <dbReference type="EMBL" id="DAA02393.1"/>
    </source>
</evidence>
<proteinExistence type="predicted"/>
<protein>
    <submittedName>
        <fullName evidence="2">HDC05555</fullName>
    </submittedName>
</protein>
<feature type="compositionally biased region" description="Polar residues" evidence="1">
    <location>
        <begin position="16"/>
        <end position="30"/>
    </location>
</feature>
<reference evidence="2" key="1">
    <citation type="journal article" date="2003" name="Genome Biol.">
        <title>An integrated gene annotation and transcriptional profiling approach towards the full gene content of the Drosophila genome.</title>
        <authorList>
            <person name="Hild M."/>
            <person name="Beckmann B."/>
            <person name="Haas S.A."/>
            <person name="Koch B."/>
            <person name="Solovyev V."/>
            <person name="Busold C."/>
            <person name="Fellenberg K."/>
            <person name="Boutros M."/>
            <person name="Vingron M."/>
            <person name="Sauer F."/>
            <person name="Hoheisel J.D."/>
            <person name="Paro R."/>
        </authorList>
    </citation>
    <scope>NUCLEOTIDE SEQUENCE</scope>
</reference>
<feature type="region of interest" description="Disordered" evidence="1">
    <location>
        <begin position="1"/>
        <end position="41"/>
    </location>
</feature>
<name>Q6IGS1_DROME</name>
<feature type="compositionally biased region" description="Basic and acidic residues" evidence="1">
    <location>
        <begin position="1"/>
        <end position="15"/>
    </location>
</feature>
<accession>Q6IGS1</accession>
<evidence type="ECO:0000256" key="1">
    <source>
        <dbReference type="SAM" id="MobiDB-lite"/>
    </source>
</evidence>
<sequence>MHKKNADNRGNRESKWNSTEGEQSSMQNPCAKQKKNPNKQNMVLIPTISPVGETGESAESALLKLNFGAANTICCCSWRARPQRHLPRKNLRGIEFSLFSEFPEHDTAGDSVTDEPKSRGPKCGIVMILAALTGHTVWRNLRFGDGVTTTQTITPPMTKESTKERTQCCHLFALCLGIGVAHGAKAFLGSELKVVFMRRGMVESVGSFPAQTQSAGGWQSSSAMLRNFCCPLKHRNANKHQSIFGLACAENPNK</sequence>
<dbReference type="EMBL" id="BK003695">
    <property type="protein sequence ID" value="DAA02393.1"/>
    <property type="molecule type" value="Genomic_DNA"/>
</dbReference>
<dbReference type="AlphaFoldDB" id="Q6IGS1"/>
<gene>
    <name evidence="2" type="ORF">HDC05555</name>
</gene>
<organism evidence="2">
    <name type="scientific">Drosophila melanogaster</name>
    <name type="common">Fruit fly</name>
    <dbReference type="NCBI Taxonomy" id="7227"/>
    <lineage>
        <taxon>Eukaryota</taxon>
        <taxon>Metazoa</taxon>
        <taxon>Ecdysozoa</taxon>
        <taxon>Arthropoda</taxon>
        <taxon>Hexapoda</taxon>
        <taxon>Insecta</taxon>
        <taxon>Pterygota</taxon>
        <taxon>Neoptera</taxon>
        <taxon>Endopterygota</taxon>
        <taxon>Diptera</taxon>
        <taxon>Brachycera</taxon>
        <taxon>Muscomorpha</taxon>
        <taxon>Ephydroidea</taxon>
        <taxon>Drosophilidae</taxon>
        <taxon>Drosophila</taxon>
        <taxon>Sophophora</taxon>
    </lineage>
</organism>